<dbReference type="GO" id="GO:0046872">
    <property type="term" value="F:metal ion binding"/>
    <property type="evidence" value="ECO:0007669"/>
    <property type="project" value="UniProtKB-KW"/>
</dbReference>
<evidence type="ECO:0000256" key="2">
    <source>
        <dbReference type="ARBA" id="ARBA00008072"/>
    </source>
</evidence>
<dbReference type="SUPFAM" id="SSF50129">
    <property type="entry name" value="GroES-like"/>
    <property type="match status" value="1"/>
</dbReference>
<evidence type="ECO:0000259" key="6">
    <source>
        <dbReference type="Pfam" id="PF00107"/>
    </source>
</evidence>
<evidence type="ECO:0000256" key="5">
    <source>
        <dbReference type="ARBA" id="ARBA00023002"/>
    </source>
</evidence>
<feature type="domain" description="Alcohol dehydrogenase-like N-terminal" evidence="7">
    <location>
        <begin position="24"/>
        <end position="142"/>
    </location>
</feature>
<dbReference type="CDD" id="cd08233">
    <property type="entry name" value="butanediol_DH_like"/>
    <property type="match status" value="1"/>
</dbReference>
<evidence type="ECO:0000256" key="4">
    <source>
        <dbReference type="ARBA" id="ARBA00022833"/>
    </source>
</evidence>
<protein>
    <submittedName>
        <fullName evidence="8">(R,R)-butanediol dehydrogenase</fullName>
    </submittedName>
</protein>
<dbReference type="InterPro" id="IPR036291">
    <property type="entry name" value="NAD(P)-bd_dom_sf"/>
</dbReference>
<comment type="cofactor">
    <cofactor evidence="1">
        <name>Zn(2+)</name>
        <dbReference type="ChEBI" id="CHEBI:29105"/>
    </cofactor>
</comment>
<name>A0AAI8Z0Q8_9PEZI</name>
<evidence type="ECO:0000259" key="7">
    <source>
        <dbReference type="Pfam" id="PF08240"/>
    </source>
</evidence>
<comment type="caution">
    <text evidence="8">The sequence shown here is derived from an EMBL/GenBank/DDBJ whole genome shotgun (WGS) entry which is preliminary data.</text>
</comment>
<feature type="domain" description="Alcohol dehydrogenase-like C-terminal" evidence="6">
    <location>
        <begin position="184"/>
        <end position="311"/>
    </location>
</feature>
<evidence type="ECO:0000313" key="8">
    <source>
        <dbReference type="EMBL" id="CAK4030359.1"/>
    </source>
</evidence>
<gene>
    <name evidence="8" type="ORF">LECACI_7A005517</name>
</gene>
<dbReference type="GO" id="GO:0034079">
    <property type="term" value="P:butanediol biosynthetic process"/>
    <property type="evidence" value="ECO:0007669"/>
    <property type="project" value="TreeGrafter"/>
</dbReference>
<accession>A0AAI8Z0Q8</accession>
<proteinExistence type="inferred from homology"/>
<dbReference type="EMBL" id="CAVMBE010000035">
    <property type="protein sequence ID" value="CAK4030359.1"/>
    <property type="molecule type" value="Genomic_DNA"/>
</dbReference>
<organism evidence="8 9">
    <name type="scientific">Lecanosticta acicola</name>
    <dbReference type="NCBI Taxonomy" id="111012"/>
    <lineage>
        <taxon>Eukaryota</taxon>
        <taxon>Fungi</taxon>
        <taxon>Dikarya</taxon>
        <taxon>Ascomycota</taxon>
        <taxon>Pezizomycotina</taxon>
        <taxon>Dothideomycetes</taxon>
        <taxon>Dothideomycetidae</taxon>
        <taxon>Mycosphaerellales</taxon>
        <taxon>Mycosphaerellaceae</taxon>
        <taxon>Lecanosticta</taxon>
    </lineage>
</organism>
<sequence>MQAARYHGKQDIRIQDDVPVPPCGEGQVLVAPAFVGICGTDLHECIFSPTTPHPVTNEKIPITIGHEFSGTITSLGRNLTRTDLHIGQHVAIQPTVACGACGACQTSAENACPKGGFVGLSGGGGGMAEYVALPEAAIFPLPSNVGLAVGALVEPLAVAWHAVDASPMASLGRNAKCLVLGGGPIGLAVVQVLLGRGAQKVICAEVATKRQEFARVFGAHHVLDPTDCDLPQACLDLCGGVHGPDIVFDCAGVPQSLEAACKAVRARGAVVNVAIWETAVPFNPNWLVFREASYQATLGYQAKDFQGVVDALGAGKMKPEGMITSTIRMDQLVDRGYLALINEKDKHVKILVDVQGSLRAGV</sequence>
<comment type="similarity">
    <text evidence="2">Belongs to the zinc-containing alcohol dehydrogenase family.</text>
</comment>
<keyword evidence="5" id="KW-0560">Oxidoreductase</keyword>
<dbReference type="Gene3D" id="3.40.50.720">
    <property type="entry name" value="NAD(P)-binding Rossmann-like Domain"/>
    <property type="match status" value="1"/>
</dbReference>
<dbReference type="Pfam" id="PF08240">
    <property type="entry name" value="ADH_N"/>
    <property type="match status" value="1"/>
</dbReference>
<dbReference type="PANTHER" id="PTHR43161">
    <property type="entry name" value="SORBITOL DEHYDROGENASE"/>
    <property type="match status" value="1"/>
</dbReference>
<keyword evidence="4" id="KW-0862">Zinc</keyword>
<dbReference type="Gene3D" id="3.90.180.10">
    <property type="entry name" value="Medium-chain alcohol dehydrogenases, catalytic domain"/>
    <property type="match status" value="1"/>
</dbReference>
<dbReference type="InterPro" id="IPR011032">
    <property type="entry name" value="GroES-like_sf"/>
</dbReference>
<dbReference type="InterPro" id="IPR013149">
    <property type="entry name" value="ADH-like_C"/>
</dbReference>
<dbReference type="PANTHER" id="PTHR43161:SF23">
    <property type="entry name" value="(R,R)-BUTANEDIOL DEHYDROGENASE-RELATED"/>
    <property type="match status" value="1"/>
</dbReference>
<evidence type="ECO:0000256" key="1">
    <source>
        <dbReference type="ARBA" id="ARBA00001947"/>
    </source>
</evidence>
<dbReference type="GO" id="GO:0005737">
    <property type="term" value="C:cytoplasm"/>
    <property type="evidence" value="ECO:0007669"/>
    <property type="project" value="TreeGrafter"/>
</dbReference>
<dbReference type="InterPro" id="IPR013154">
    <property type="entry name" value="ADH-like_N"/>
</dbReference>
<evidence type="ECO:0000256" key="3">
    <source>
        <dbReference type="ARBA" id="ARBA00022723"/>
    </source>
</evidence>
<reference evidence="8" key="1">
    <citation type="submission" date="2023-11" db="EMBL/GenBank/DDBJ databases">
        <authorList>
            <person name="Alioto T."/>
            <person name="Alioto T."/>
            <person name="Gomez Garrido J."/>
        </authorList>
    </citation>
    <scope>NUCLEOTIDE SEQUENCE</scope>
</reference>
<keyword evidence="9" id="KW-1185">Reference proteome</keyword>
<dbReference type="AlphaFoldDB" id="A0AAI8Z0Q8"/>
<dbReference type="SUPFAM" id="SSF51735">
    <property type="entry name" value="NAD(P)-binding Rossmann-fold domains"/>
    <property type="match status" value="1"/>
</dbReference>
<dbReference type="Pfam" id="PF00107">
    <property type="entry name" value="ADH_zinc_N"/>
    <property type="match status" value="1"/>
</dbReference>
<evidence type="ECO:0000313" key="9">
    <source>
        <dbReference type="Proteomes" id="UP001296104"/>
    </source>
</evidence>
<dbReference type="GO" id="GO:0000721">
    <property type="term" value="F:(R,R)-butanediol dehydrogenase activity"/>
    <property type="evidence" value="ECO:0007669"/>
    <property type="project" value="TreeGrafter"/>
</dbReference>
<keyword evidence="3" id="KW-0479">Metal-binding</keyword>
<dbReference type="Proteomes" id="UP001296104">
    <property type="component" value="Unassembled WGS sequence"/>
</dbReference>